<keyword evidence="3 8" id="KW-0812">Transmembrane</keyword>
<evidence type="ECO:0000256" key="2">
    <source>
        <dbReference type="ARBA" id="ARBA00004394"/>
    </source>
</evidence>
<evidence type="ECO:0000256" key="7">
    <source>
        <dbReference type="SAM" id="MobiDB-lite"/>
    </source>
</evidence>
<dbReference type="Pfam" id="PF02535">
    <property type="entry name" value="Zip"/>
    <property type="match status" value="1"/>
</dbReference>
<keyword evidence="4 8" id="KW-1133">Transmembrane helix</keyword>
<name>A0AAF0E083_9BASI</name>
<feature type="transmembrane region" description="Helical" evidence="8">
    <location>
        <begin position="40"/>
        <end position="63"/>
    </location>
</feature>
<evidence type="ECO:0000256" key="1">
    <source>
        <dbReference type="ARBA" id="ARBA00004127"/>
    </source>
</evidence>
<evidence type="ECO:0000256" key="8">
    <source>
        <dbReference type="SAM" id="Phobius"/>
    </source>
</evidence>
<dbReference type="GO" id="GO:0046873">
    <property type="term" value="F:metal ion transmembrane transporter activity"/>
    <property type="evidence" value="ECO:0007669"/>
    <property type="project" value="InterPro"/>
</dbReference>
<gene>
    <name evidence="9" type="ORF">MOBT1_002589</name>
</gene>
<dbReference type="PANTHER" id="PTHR16133">
    <property type="entry name" value="SOLUTE CARRIER FAMILY 39 ZINC TRANSPORTER , MEMBER 9-RELATED"/>
    <property type="match status" value="1"/>
</dbReference>
<feature type="region of interest" description="Disordered" evidence="7">
    <location>
        <begin position="287"/>
        <end position="308"/>
    </location>
</feature>
<evidence type="ECO:0000256" key="6">
    <source>
        <dbReference type="ARBA" id="ARBA00023136"/>
    </source>
</evidence>
<dbReference type="Proteomes" id="UP001214603">
    <property type="component" value="Chromosome 6"/>
</dbReference>
<accession>A0AAF0E083</accession>
<dbReference type="InterPro" id="IPR003689">
    <property type="entry name" value="ZIP"/>
</dbReference>
<organism evidence="9 10">
    <name type="scientific">Malassezia obtusa</name>
    <dbReference type="NCBI Taxonomy" id="76774"/>
    <lineage>
        <taxon>Eukaryota</taxon>
        <taxon>Fungi</taxon>
        <taxon>Dikarya</taxon>
        <taxon>Basidiomycota</taxon>
        <taxon>Ustilaginomycotina</taxon>
        <taxon>Malasseziomycetes</taxon>
        <taxon>Malasseziales</taxon>
        <taxon>Malasseziaceae</taxon>
        <taxon>Malassezia</taxon>
    </lineage>
</organism>
<dbReference type="PANTHER" id="PTHR16133:SF0">
    <property type="entry name" value="ZINC_IRON REGULATED TRANSPORTER-RELATED PROTEIN 102B, ISOFORM E"/>
    <property type="match status" value="1"/>
</dbReference>
<dbReference type="GO" id="GO:0000139">
    <property type="term" value="C:Golgi membrane"/>
    <property type="evidence" value="ECO:0007669"/>
    <property type="project" value="UniProtKB-SubCell"/>
</dbReference>
<keyword evidence="10" id="KW-1185">Reference proteome</keyword>
<proteinExistence type="predicted"/>
<evidence type="ECO:0000256" key="4">
    <source>
        <dbReference type="ARBA" id="ARBA00022989"/>
    </source>
</evidence>
<dbReference type="AlphaFoldDB" id="A0AAF0E083"/>
<reference evidence="9" key="1">
    <citation type="submission" date="2023-03" db="EMBL/GenBank/DDBJ databases">
        <title>Mating type loci evolution in Malassezia.</title>
        <authorList>
            <person name="Coelho M.A."/>
        </authorList>
    </citation>
    <scope>NUCLEOTIDE SEQUENCE</scope>
    <source>
        <strain evidence="9">CBS 7876</strain>
    </source>
</reference>
<comment type="subcellular location">
    <subcellularLocation>
        <location evidence="1">Endomembrane system</location>
        <topology evidence="1">Multi-pass membrane protein</topology>
    </subcellularLocation>
    <subcellularLocation>
        <location evidence="2">Golgi apparatus membrane</location>
    </subcellularLocation>
</comment>
<keyword evidence="5" id="KW-0333">Golgi apparatus</keyword>
<evidence type="ECO:0000313" key="10">
    <source>
        <dbReference type="Proteomes" id="UP001214603"/>
    </source>
</evidence>
<feature type="transmembrane region" description="Helical" evidence="8">
    <location>
        <begin position="185"/>
        <end position="206"/>
    </location>
</feature>
<feature type="transmembrane region" description="Helical" evidence="8">
    <location>
        <begin position="83"/>
        <end position="102"/>
    </location>
</feature>
<evidence type="ECO:0000256" key="5">
    <source>
        <dbReference type="ARBA" id="ARBA00023034"/>
    </source>
</evidence>
<sequence length="360" mass="38239">MWDVVGLVGVCVAMALGTYAIGTLPLIFQLSRNGLRMLELWGSGLLLGAALTVVIPEGIASVYKGSRLAHDGAPANDAHGRLTSKDLIAACLLSGFLLMFIVDRHMLAKLHARGEHTHEAVATSDRDTDDVPWYAIDGDYERSWLPSRTNLLGALSTLLGLLVHALADGIALGASVGSPDASLRIVVVLAIMVHKAPASIGTCTLLMSRQLSRTDIRWAMLVFSLATPVGALSTYGAIQLFFRATGGAGAKINVRDIGAILSFSGGTFLYVAMHAVLELTASTREGAAAAHAHHPHDPDHPIHARTMSPAPRVSGVRVQMPSQDTPVDRHTVYCLVLVVLGSVTPRLLQLMLGDDHSHVE</sequence>
<evidence type="ECO:0000256" key="3">
    <source>
        <dbReference type="ARBA" id="ARBA00022692"/>
    </source>
</evidence>
<evidence type="ECO:0000313" key="9">
    <source>
        <dbReference type="EMBL" id="WFD03893.1"/>
    </source>
</evidence>
<protein>
    <recommendedName>
        <fullName evidence="11">Zinc transporter ZIP9</fullName>
    </recommendedName>
</protein>
<keyword evidence="6 8" id="KW-0472">Membrane</keyword>
<dbReference type="InterPro" id="IPR045891">
    <property type="entry name" value="ZIP9"/>
</dbReference>
<evidence type="ECO:0008006" key="11">
    <source>
        <dbReference type="Google" id="ProtNLM"/>
    </source>
</evidence>
<feature type="transmembrane region" description="Helical" evidence="8">
    <location>
        <begin position="6"/>
        <end position="28"/>
    </location>
</feature>
<dbReference type="EMBL" id="CP119939">
    <property type="protein sequence ID" value="WFD03893.1"/>
    <property type="molecule type" value="Genomic_DNA"/>
</dbReference>
<dbReference type="GO" id="GO:0006829">
    <property type="term" value="P:zinc ion transport"/>
    <property type="evidence" value="ECO:0007669"/>
    <property type="project" value="InterPro"/>
</dbReference>
<feature type="transmembrane region" description="Helical" evidence="8">
    <location>
        <begin position="151"/>
        <end position="173"/>
    </location>
</feature>
<feature type="transmembrane region" description="Helical" evidence="8">
    <location>
        <begin position="218"/>
        <end position="242"/>
    </location>
</feature>
<feature type="transmembrane region" description="Helical" evidence="8">
    <location>
        <begin position="257"/>
        <end position="277"/>
    </location>
</feature>